<dbReference type="EMBL" id="CP024201">
    <property type="protein sequence ID" value="ATQ43181.1"/>
    <property type="molecule type" value="Genomic_DNA"/>
</dbReference>
<name>A0A2D2AYV8_9CAUL</name>
<dbReference type="Gene3D" id="3.40.50.12170">
    <property type="entry name" value="Uncharacterised protein PF07075, DUF1343"/>
    <property type="match status" value="1"/>
</dbReference>
<feature type="domain" description="Peptidoglycan beta-N-acetylmuramidase NamZ N-terminal" evidence="1">
    <location>
        <begin position="23"/>
        <end position="228"/>
    </location>
</feature>
<organism evidence="3 4">
    <name type="scientific">Caulobacter mirabilis</name>
    <dbReference type="NCBI Taxonomy" id="69666"/>
    <lineage>
        <taxon>Bacteria</taxon>
        <taxon>Pseudomonadati</taxon>
        <taxon>Pseudomonadota</taxon>
        <taxon>Alphaproteobacteria</taxon>
        <taxon>Caulobacterales</taxon>
        <taxon>Caulobacteraceae</taxon>
        <taxon>Caulobacter</taxon>
    </lineage>
</organism>
<dbReference type="InterPro" id="IPR048503">
    <property type="entry name" value="NamZ_C"/>
</dbReference>
<evidence type="ECO:0000313" key="4">
    <source>
        <dbReference type="Proteomes" id="UP000228945"/>
    </source>
</evidence>
<evidence type="ECO:0000313" key="3">
    <source>
        <dbReference type="EMBL" id="ATQ43181.1"/>
    </source>
</evidence>
<dbReference type="KEGG" id="cmb:CSW64_12530"/>
<dbReference type="PANTHER" id="PTHR42915:SF1">
    <property type="entry name" value="PEPTIDOGLYCAN BETA-N-ACETYLMURAMIDASE NAMZ"/>
    <property type="match status" value="1"/>
</dbReference>
<dbReference type="PANTHER" id="PTHR42915">
    <property type="entry name" value="HYPOTHETICAL 460 KDA PROTEIN IN FEUA-SIGW INTERGENIC REGION [PRECURSOR]"/>
    <property type="match status" value="1"/>
</dbReference>
<evidence type="ECO:0008006" key="5">
    <source>
        <dbReference type="Google" id="ProtNLM"/>
    </source>
</evidence>
<reference evidence="3 4" key="1">
    <citation type="submission" date="2017-10" db="EMBL/GenBank/DDBJ databases">
        <title>Genome sequence of Caulobacter mirabilis FWC38.</title>
        <authorList>
            <person name="Fiebig A."/>
            <person name="Crosson S."/>
        </authorList>
    </citation>
    <scope>NUCLEOTIDE SEQUENCE [LARGE SCALE GENOMIC DNA]</scope>
    <source>
        <strain evidence="3 4">FWC 38</strain>
    </source>
</reference>
<evidence type="ECO:0000259" key="1">
    <source>
        <dbReference type="Pfam" id="PF07075"/>
    </source>
</evidence>
<dbReference type="OrthoDB" id="9801061at2"/>
<dbReference type="RefSeq" id="WP_099622433.1">
    <property type="nucleotide sequence ID" value="NZ_CP024201.1"/>
</dbReference>
<dbReference type="InterPro" id="IPR048502">
    <property type="entry name" value="NamZ_N"/>
</dbReference>
<dbReference type="InterPro" id="IPR008302">
    <property type="entry name" value="NamZ"/>
</dbReference>
<feature type="domain" description="Peptidoglycan beta-N-acetylmuramidase NamZ C-terminal" evidence="2">
    <location>
        <begin position="233"/>
        <end position="400"/>
    </location>
</feature>
<gene>
    <name evidence="3" type="ORF">CSW64_12530</name>
</gene>
<sequence length="400" mass="44335">MKFGIDRLISDPALRAQLKGKRVAVLGHPASVTADLTHTLDALAACPEIKLSAAFGPQHGMRGDLQDNMMESPDFTDPVHGIPVFSLYGEVRRPSGQSMGTFDVILVDLQDLGCRIYTFITTLLYVLEAAAEHGKEVWVLDRPNPAGRPIEGLTLRPGWESFVGAGPIPMRHGLTLGELGRWFIARYRLDVAYKVVEMEGYDPAAGPGYGWPLGQRAWINPSPNAPNLWMARAYAGTVMLEGTTLSEGRGTTRPLELFGAPDIAARDVIAKMYALAPQWLKGCRLREVAFEPTFHKHAKTLSSGVQIHTEDPSYDHEAFKPWRLQALAFKAIRALYPDYDLWRDFPYEYVFDKLAIDVINGGPGLREWVDDSEAAPGDLDAITTPDEAAWAQERAPYLIY</sequence>
<accession>A0A2D2AYV8</accession>
<evidence type="ECO:0000259" key="2">
    <source>
        <dbReference type="Pfam" id="PF20732"/>
    </source>
</evidence>
<protein>
    <recommendedName>
        <fullName evidence="5">DUF1343 domain-containing protein</fullName>
    </recommendedName>
</protein>
<dbReference type="Proteomes" id="UP000228945">
    <property type="component" value="Chromosome"/>
</dbReference>
<dbReference type="PIRSF" id="PIRSF016719">
    <property type="entry name" value="UCP016719"/>
    <property type="match status" value="1"/>
</dbReference>
<dbReference type="AlphaFoldDB" id="A0A2D2AYV8"/>
<dbReference type="Gene3D" id="3.90.1150.140">
    <property type="match status" value="1"/>
</dbReference>
<keyword evidence="4" id="KW-1185">Reference proteome</keyword>
<dbReference type="GO" id="GO:0033922">
    <property type="term" value="F:peptidoglycan beta-N-acetylmuramidase activity"/>
    <property type="evidence" value="ECO:0007669"/>
    <property type="project" value="InterPro"/>
</dbReference>
<dbReference type="Pfam" id="PF07075">
    <property type="entry name" value="NamZ_N"/>
    <property type="match status" value="1"/>
</dbReference>
<dbReference type="Pfam" id="PF20732">
    <property type="entry name" value="NamZ_C"/>
    <property type="match status" value="1"/>
</dbReference>
<proteinExistence type="predicted"/>